<proteinExistence type="predicted"/>
<dbReference type="InterPro" id="IPR038555">
    <property type="entry name" value="Zincin_1_sf"/>
</dbReference>
<name>D6PD03_9BACT</name>
<dbReference type="InterPro" id="IPR010428">
    <property type="entry name" value="Zincin_1"/>
</dbReference>
<organism evidence="1">
    <name type="scientific">uncultured marine bacterium MedDCM-OCT-S04-C40</name>
    <dbReference type="NCBI Taxonomy" id="743056"/>
    <lineage>
        <taxon>Bacteria</taxon>
        <taxon>environmental samples</taxon>
    </lineage>
</organism>
<dbReference type="EMBL" id="GU942989">
    <property type="protein sequence ID" value="ADD93604.1"/>
    <property type="molecule type" value="Genomic_DNA"/>
</dbReference>
<protein>
    <recommendedName>
        <fullName evidence="2">Metallopeptidase family protein</fullName>
    </recommendedName>
</protein>
<evidence type="ECO:0000313" key="1">
    <source>
        <dbReference type="EMBL" id="ADD93604.1"/>
    </source>
</evidence>
<dbReference type="Gene3D" id="3.30.2010.20">
    <property type="match status" value="1"/>
</dbReference>
<evidence type="ECO:0008006" key="2">
    <source>
        <dbReference type="Google" id="ProtNLM"/>
    </source>
</evidence>
<dbReference type="CDD" id="cd12952">
    <property type="entry name" value="MMP_ACEL2062"/>
    <property type="match status" value="1"/>
</dbReference>
<dbReference type="Pfam" id="PF06262">
    <property type="entry name" value="Zincin_1"/>
    <property type="match status" value="1"/>
</dbReference>
<reference evidence="1" key="1">
    <citation type="journal article" date="2010" name="ISME J.">
        <title>Metagenome of the Mediterranean deep chlorophyll maximum studied by direct and fosmid library 454 pyrosequencing.</title>
        <authorList>
            <person name="Ghai R."/>
            <person name="Martin-Cuadrado A.B."/>
            <person name="Molto A.G."/>
            <person name="Heredia I.G."/>
            <person name="Cabrera R."/>
            <person name="Martin J."/>
            <person name="Verdu M."/>
            <person name="Deschamps P."/>
            <person name="Moreira D."/>
            <person name="Lopez-Garcia P."/>
            <person name="Mira A."/>
            <person name="Rodriguez-Valera F."/>
        </authorList>
    </citation>
    <scope>NUCLEOTIDE SEQUENCE</scope>
</reference>
<dbReference type="SUPFAM" id="SSF55486">
    <property type="entry name" value="Metalloproteases ('zincins'), catalytic domain"/>
    <property type="match status" value="1"/>
</dbReference>
<sequence>MMQAGSFDHLLTVAHEEMATAQGELPEALQAGARSVPVTFEPSPNTGFAADGIAPDTLGLFLGESLADGPSSHPQPTQIILFLENLWEFAGTDEAAYREEIRITYLHELGHYFGMDEDDLEARGLD</sequence>
<dbReference type="AlphaFoldDB" id="D6PD03"/>
<accession>D6PD03</accession>